<dbReference type="Gene3D" id="3.30.460.10">
    <property type="entry name" value="Beta Polymerase, domain 2"/>
    <property type="match status" value="1"/>
</dbReference>
<keyword evidence="4" id="KW-0479">Metal-binding</keyword>
<evidence type="ECO:0000256" key="1">
    <source>
        <dbReference type="ARBA" id="ARBA00001936"/>
    </source>
</evidence>
<sequence length="711" mass="83439">MSQENNIENKNNTQKCSQLSKQQKQNNQKILKKFFKKIILIKLLKSIILRSIPLNNIRIITPSKQPNKQIQKNYQLKELKNKNKKNNEIKIDSKQFDQNKNSEIFKQQIEEGTSQNGLSSLNNKSQKIINKNNYLIKENIWNDKYFNNEKRKREINLFGNKEEIFTHSIVGVILKVPLEENGKNNEKKLENSFYAEFLVYCIFKRKFNTIVYLNTEGLPSFILPGSWLKIILEKPINQKLLKLNTFLVPKKVLFCQRRLITKCLDGQFAITAYFQKEIKNNKYIFGSHLCEFLIDKKELIDPLITIFENKINNCGEKKENNEDIPTKIQENNLNIKQHSFSKTFYNWFSECIQQYYITNKINNNRIIIINKFINLLNKKLKNNLELPNKSKLVLFGSVISGFGSNDCDLDICLINSGIDPSLHPSKFFISKKLFLTQIANILRKDEEFSQITAVLDARTPIIKFEHLPTGFHGDLSIDNTLAIHNSELLKLYTKFDKRVAPLGFAIKCWAKLYGINNASFGYISSYAYIIMLIHYLQRCSPPVLPFLQQIEKENEFILNKNSSLINEKVEGWNIYYIKDINLIKEKFKTTFINKQTLAELFLDFLYFYGFKFSPLIDIAQIHLNDNNYNKIEAKMSIKRNICVQDPFDLNHNLTSGVRQESYIIKCLRKPLIGLKELNEIIKDDKNIKLINEEYKMDFSSIMMMYKPRRNI</sequence>
<dbReference type="GO" id="GO:0050265">
    <property type="term" value="F:RNA uridylyltransferase activity"/>
    <property type="evidence" value="ECO:0007669"/>
    <property type="project" value="TreeGrafter"/>
</dbReference>
<dbReference type="AlphaFoldDB" id="A0A8T0A029"/>
<dbReference type="SUPFAM" id="SSF81631">
    <property type="entry name" value="PAP/OAS1 substrate-binding domain"/>
    <property type="match status" value="1"/>
</dbReference>
<evidence type="ECO:0000259" key="7">
    <source>
        <dbReference type="Pfam" id="PF03828"/>
    </source>
</evidence>
<reference evidence="9" key="1">
    <citation type="journal article" date="2020" name="Ecol. Evol.">
        <title>Genome structure and content of the rice root-knot nematode (Meloidogyne graminicola).</title>
        <authorList>
            <person name="Phan N.T."/>
            <person name="Danchin E.G.J."/>
            <person name="Klopp C."/>
            <person name="Perfus-Barbeoch L."/>
            <person name="Kozlowski D.K."/>
            <person name="Koutsovoulos G.D."/>
            <person name="Lopez-Roques C."/>
            <person name="Bouchez O."/>
            <person name="Zahm M."/>
            <person name="Besnard G."/>
            <person name="Bellafiore S."/>
        </authorList>
    </citation>
    <scope>NUCLEOTIDE SEQUENCE</scope>
    <source>
        <strain evidence="9">VN-18</strain>
    </source>
</reference>
<evidence type="ECO:0000259" key="8">
    <source>
        <dbReference type="Pfam" id="PF22600"/>
    </source>
</evidence>
<dbReference type="InterPro" id="IPR054708">
    <property type="entry name" value="MTPAP-like_central"/>
</dbReference>
<dbReference type="GO" id="GO:0031123">
    <property type="term" value="P:RNA 3'-end processing"/>
    <property type="evidence" value="ECO:0007669"/>
    <property type="project" value="TreeGrafter"/>
</dbReference>
<keyword evidence="3" id="KW-0808">Transferase</keyword>
<dbReference type="PANTHER" id="PTHR12271:SF66">
    <property type="entry name" value="TERMINAL URIDYLYLTRANSFERASE TAILOR"/>
    <property type="match status" value="1"/>
</dbReference>
<evidence type="ECO:0000256" key="2">
    <source>
        <dbReference type="ARBA" id="ARBA00001946"/>
    </source>
</evidence>
<evidence type="ECO:0000256" key="3">
    <source>
        <dbReference type="ARBA" id="ARBA00022679"/>
    </source>
</evidence>
<comment type="cofactor">
    <cofactor evidence="1">
        <name>Mn(2+)</name>
        <dbReference type="ChEBI" id="CHEBI:29035"/>
    </cofactor>
</comment>
<dbReference type="GO" id="GO:0046872">
    <property type="term" value="F:metal ion binding"/>
    <property type="evidence" value="ECO:0007669"/>
    <property type="project" value="UniProtKB-KW"/>
</dbReference>
<dbReference type="InterPro" id="IPR043519">
    <property type="entry name" value="NT_sf"/>
</dbReference>
<dbReference type="InterPro" id="IPR002058">
    <property type="entry name" value="PAP_assoc"/>
</dbReference>
<feature type="compositionally biased region" description="Polar residues" evidence="6">
    <location>
        <begin position="1"/>
        <end position="13"/>
    </location>
</feature>
<dbReference type="SUPFAM" id="SSF81301">
    <property type="entry name" value="Nucleotidyltransferase"/>
    <property type="match status" value="1"/>
</dbReference>
<dbReference type="Proteomes" id="UP000605970">
    <property type="component" value="Unassembled WGS sequence"/>
</dbReference>
<dbReference type="PANTHER" id="PTHR12271">
    <property type="entry name" value="POLY A POLYMERASE CID PAP -RELATED"/>
    <property type="match status" value="1"/>
</dbReference>
<evidence type="ECO:0000313" key="9">
    <source>
        <dbReference type="EMBL" id="KAF7638636.1"/>
    </source>
</evidence>
<evidence type="ECO:0000256" key="4">
    <source>
        <dbReference type="ARBA" id="ARBA00022723"/>
    </source>
</evidence>
<organism evidence="9 10">
    <name type="scientific">Meloidogyne graminicola</name>
    <dbReference type="NCBI Taxonomy" id="189291"/>
    <lineage>
        <taxon>Eukaryota</taxon>
        <taxon>Metazoa</taxon>
        <taxon>Ecdysozoa</taxon>
        <taxon>Nematoda</taxon>
        <taxon>Chromadorea</taxon>
        <taxon>Rhabditida</taxon>
        <taxon>Tylenchina</taxon>
        <taxon>Tylenchomorpha</taxon>
        <taxon>Tylenchoidea</taxon>
        <taxon>Meloidogynidae</taxon>
        <taxon>Meloidogyninae</taxon>
        <taxon>Meloidogyne</taxon>
    </lineage>
</organism>
<name>A0A8T0A029_9BILA</name>
<dbReference type="CDD" id="cd05402">
    <property type="entry name" value="NT_PAP_TUTase"/>
    <property type="match status" value="1"/>
</dbReference>
<accession>A0A8T0A029</accession>
<protein>
    <submittedName>
        <fullName evidence="9">PAP-associated domain-containing protein</fullName>
    </submittedName>
</protein>
<evidence type="ECO:0000313" key="10">
    <source>
        <dbReference type="Proteomes" id="UP000605970"/>
    </source>
</evidence>
<proteinExistence type="predicted"/>
<dbReference type="Gene3D" id="1.10.1410.10">
    <property type="match status" value="1"/>
</dbReference>
<comment type="cofactor">
    <cofactor evidence="2">
        <name>Mg(2+)</name>
        <dbReference type="ChEBI" id="CHEBI:18420"/>
    </cofactor>
</comment>
<feature type="domain" description="PAP-associated" evidence="7">
    <location>
        <begin position="596"/>
        <end position="651"/>
    </location>
</feature>
<dbReference type="Pfam" id="PF22600">
    <property type="entry name" value="MTPAP-like_central"/>
    <property type="match status" value="1"/>
</dbReference>
<keyword evidence="5" id="KW-0460">Magnesium</keyword>
<keyword evidence="10" id="KW-1185">Reference proteome</keyword>
<gene>
    <name evidence="9" type="ORF">Mgra_00002014</name>
</gene>
<evidence type="ECO:0000256" key="6">
    <source>
        <dbReference type="SAM" id="MobiDB-lite"/>
    </source>
</evidence>
<evidence type="ECO:0000256" key="5">
    <source>
        <dbReference type="ARBA" id="ARBA00022842"/>
    </source>
</evidence>
<dbReference type="OrthoDB" id="407432at2759"/>
<feature type="region of interest" description="Disordered" evidence="6">
    <location>
        <begin position="1"/>
        <end position="21"/>
    </location>
</feature>
<dbReference type="GO" id="GO:1990817">
    <property type="term" value="F:poly(A) RNA polymerase activity"/>
    <property type="evidence" value="ECO:0007669"/>
    <property type="project" value="UniProtKB-ARBA"/>
</dbReference>
<dbReference type="EMBL" id="JABEBT010000011">
    <property type="protein sequence ID" value="KAF7638636.1"/>
    <property type="molecule type" value="Genomic_DNA"/>
</dbReference>
<feature type="domain" description="Poly(A) RNA polymerase mitochondrial-like central palm" evidence="8">
    <location>
        <begin position="349"/>
        <end position="493"/>
    </location>
</feature>
<dbReference type="Pfam" id="PF03828">
    <property type="entry name" value="PAP_assoc"/>
    <property type="match status" value="1"/>
</dbReference>
<comment type="caution">
    <text evidence="9">The sequence shown here is derived from an EMBL/GenBank/DDBJ whole genome shotgun (WGS) entry which is preliminary data.</text>
</comment>